<sequence length="88" mass="9030">MPHTKGSPAETYGHDIAAGNKVVIGILTPMAGFRRAVERPSTAGLAPGGINVAIKKAPGDDLPVRAAYVSAAAVTPIRTRPPSLWAMA</sequence>
<reference evidence="2" key="1">
    <citation type="submission" date="2016-10" db="EMBL/GenBank/DDBJ databases">
        <title>Frankia sp. NRRL B-16386 Genome sequencing.</title>
        <authorList>
            <person name="Ghodhbane-Gtari F."/>
            <person name="Swanson E."/>
            <person name="Gueddou A."/>
            <person name="Hezbri K."/>
            <person name="Ktari K."/>
            <person name="Nouioui I."/>
            <person name="Morris K."/>
            <person name="Simpson S."/>
            <person name="Abebe-Akele F."/>
            <person name="Thomas K."/>
            <person name="Gtari M."/>
            <person name="Tisa L.S."/>
        </authorList>
    </citation>
    <scope>NUCLEOTIDE SEQUENCE [LARGE SCALE GENOMIC DNA]</scope>
    <source>
        <strain evidence="2">NRRL B-16386</strain>
    </source>
</reference>
<accession>A0A1V2ICB4</accession>
<dbReference type="EMBL" id="MOMC01000022">
    <property type="protein sequence ID" value="ONH30804.1"/>
    <property type="molecule type" value="Genomic_DNA"/>
</dbReference>
<dbReference type="RefSeq" id="WP_076816407.1">
    <property type="nucleotide sequence ID" value="NZ_MOMC01000022.1"/>
</dbReference>
<evidence type="ECO:0000313" key="2">
    <source>
        <dbReference type="Proteomes" id="UP000188929"/>
    </source>
</evidence>
<dbReference type="AlphaFoldDB" id="A0A1V2ICB4"/>
<name>A0A1V2ICB4_9ACTN</name>
<dbReference type="STRING" id="1834516.BL253_11835"/>
<gene>
    <name evidence="1" type="ORF">BL253_11835</name>
</gene>
<keyword evidence="2" id="KW-1185">Reference proteome</keyword>
<organism evidence="1 2">
    <name type="scientific">Pseudofrankia asymbiotica</name>
    <dbReference type="NCBI Taxonomy" id="1834516"/>
    <lineage>
        <taxon>Bacteria</taxon>
        <taxon>Bacillati</taxon>
        <taxon>Actinomycetota</taxon>
        <taxon>Actinomycetes</taxon>
        <taxon>Frankiales</taxon>
        <taxon>Frankiaceae</taxon>
        <taxon>Pseudofrankia</taxon>
    </lineage>
</organism>
<proteinExistence type="predicted"/>
<dbReference type="Proteomes" id="UP000188929">
    <property type="component" value="Unassembled WGS sequence"/>
</dbReference>
<comment type="caution">
    <text evidence="1">The sequence shown here is derived from an EMBL/GenBank/DDBJ whole genome shotgun (WGS) entry which is preliminary data.</text>
</comment>
<protein>
    <submittedName>
        <fullName evidence="1">Uncharacterized protein</fullName>
    </submittedName>
</protein>
<evidence type="ECO:0000313" key="1">
    <source>
        <dbReference type="EMBL" id="ONH30804.1"/>
    </source>
</evidence>